<sequence length="140" mass="15259">MHATDDTLALSPVHAAGAARTQGAYLRWTWPVGPGTEELVRGTVTEAFTYWGFTPAVAGLLGDLVWEFAGSFRRSPYVKVAVGWTDHQAMVSVRSAESLTSAESAMSLQPRPSTWGVRGYVGDTDAYAVIRFARRIPRID</sequence>
<evidence type="ECO:0000313" key="1">
    <source>
        <dbReference type="EMBL" id="GAQ65398.1"/>
    </source>
</evidence>
<comment type="caution">
    <text evidence="1">The sequence shown here is derived from an EMBL/GenBank/DDBJ whole genome shotgun (WGS) entry which is preliminary data.</text>
</comment>
<dbReference type="AlphaFoldDB" id="A0A100JTH8"/>
<dbReference type="Proteomes" id="UP000067448">
    <property type="component" value="Unassembled WGS sequence"/>
</dbReference>
<evidence type="ECO:0000313" key="2">
    <source>
        <dbReference type="Proteomes" id="UP000067448"/>
    </source>
</evidence>
<protein>
    <submittedName>
        <fullName evidence="1">Uncharacterized protein</fullName>
    </submittedName>
</protein>
<organism evidence="1 2">
    <name type="scientific">Streptomyces scabiei</name>
    <dbReference type="NCBI Taxonomy" id="1930"/>
    <lineage>
        <taxon>Bacteria</taxon>
        <taxon>Bacillati</taxon>
        <taxon>Actinomycetota</taxon>
        <taxon>Actinomycetes</taxon>
        <taxon>Kitasatosporales</taxon>
        <taxon>Streptomycetaceae</taxon>
        <taxon>Streptomyces</taxon>
    </lineage>
</organism>
<name>A0A100JTH8_STRSC</name>
<reference evidence="1 2" key="2">
    <citation type="journal article" date="2016" name="Genome Announc.">
        <title>Draft Genome Sequences of Streptomyces scabiei S58, Streptomyces turgidiscabies T45, and Streptomyces acidiscabies a10, the Pathogens of Potato Common Scab, Isolated in Japan.</title>
        <authorList>
            <person name="Tomihama T."/>
            <person name="Nishi Y."/>
            <person name="Sakai M."/>
            <person name="Ikenaga M."/>
            <person name="Okubo T."/>
            <person name="Ikeda S."/>
        </authorList>
    </citation>
    <scope>NUCLEOTIDE SEQUENCE [LARGE SCALE GENOMIC DNA]</scope>
    <source>
        <strain evidence="1 2">S58</strain>
    </source>
</reference>
<dbReference type="EMBL" id="BCMM01000030">
    <property type="protein sequence ID" value="GAQ65398.1"/>
    <property type="molecule type" value="Genomic_DNA"/>
</dbReference>
<proteinExistence type="predicted"/>
<gene>
    <name evidence="1" type="ORF">SsS58_05807</name>
</gene>
<reference evidence="2" key="3">
    <citation type="submission" date="2016-02" db="EMBL/GenBank/DDBJ databases">
        <title>Draft genome of pathogenic Streptomyces sp. in Japan.</title>
        <authorList>
            <person name="Tomihama T."/>
            <person name="Ikenaga M."/>
            <person name="Sakai M."/>
            <person name="Okubo T."/>
            <person name="Ikeda S."/>
        </authorList>
    </citation>
    <scope>NUCLEOTIDE SEQUENCE [LARGE SCALE GENOMIC DNA]</scope>
    <source>
        <strain evidence="2">S58</strain>
    </source>
</reference>
<dbReference type="RefSeq" id="WP_059082759.1">
    <property type="nucleotide sequence ID" value="NZ_BCMM01000030.1"/>
</dbReference>
<accession>A0A100JTH8</accession>
<reference evidence="2" key="1">
    <citation type="submission" date="2015-11" db="EMBL/GenBank/DDBJ databases">
        <authorList>
            <consortium name="Cross-ministerial Strategic Innovation Promotion Program (SIP) consortium"/>
            <person name="Tomihama T."/>
            <person name="Ikenaga M."/>
            <person name="Sakai M."/>
            <person name="Okubo T."/>
            <person name="Ikeda S."/>
        </authorList>
    </citation>
    <scope>NUCLEOTIDE SEQUENCE [LARGE SCALE GENOMIC DNA]</scope>
    <source>
        <strain evidence="2">S58</strain>
    </source>
</reference>